<feature type="transmembrane region" description="Helical" evidence="6">
    <location>
        <begin position="602"/>
        <end position="628"/>
    </location>
</feature>
<dbReference type="InterPro" id="IPR027022">
    <property type="entry name" value="ABC_permease_BceB-typ"/>
</dbReference>
<feature type="transmembrane region" description="Helical" evidence="6">
    <location>
        <begin position="571"/>
        <end position="596"/>
    </location>
</feature>
<comment type="subcellular location">
    <subcellularLocation>
        <location evidence="1 6">Cell membrane</location>
        <topology evidence="1 6">Multi-pass membrane protein</topology>
    </subcellularLocation>
</comment>
<dbReference type="InterPro" id="IPR052536">
    <property type="entry name" value="ABC-4_Integral_Memb_Prot"/>
</dbReference>
<dbReference type="RefSeq" id="WP_117454224.1">
    <property type="nucleotide sequence ID" value="NZ_CP060636.1"/>
</dbReference>
<keyword evidence="9" id="KW-1185">Reference proteome</keyword>
<evidence type="ECO:0000259" key="7">
    <source>
        <dbReference type="Pfam" id="PF02687"/>
    </source>
</evidence>
<sequence length="637" mass="73908">MYLKLTMRCALRSIKQYSIFMFTITMVMTLLYAFQSLMFSEQIIRLFGAHVDMLYAFLMVSILLVIVMTWLIGYISGFIIKNRSREFGIYLLSGIERKVIARMLVVEMFFMGFLSFIIGCFLGSFLSEVLRMLILQFFSKDFQFVFHFSIETMGSTFLYFLFMWILTLWKERRTIMKVNIKELLYEENKNDPVVKHRFIKWMVLLIACICFFFGIIATKKGILDMLYGEGSPVLLIGVILLVISNYGFYYGMIALSDAFVNRQKKIKYSFGILPLYGHIKGRINGNRMVLATLSMLLIFTIMLSSFALKLYDSSNVQMDIICPYELQINATEPFKSDEIKIMLEKKGYQIQDDIFCLYSCADAKTNVDMIFTQDQAIYGTSFMKESDYQKLLKLKHKTAASIPSHGYILLVNEFDKKRAEEKGIQLSIKDEKMVPFQIRNDSIGQLYDDVVFVVKDEVLKDSQMLTCSYVADSDKPFPIGMEKEITKSIKLPLYASINVRSDTQQASISSSVTIIFALFYLSFVFICIAATIMATQQMMDATRQKYEYELMHQLGMDKAEIYAILRKQIGIYFFVPMILPVVYIFPLLYIVNLLFLRIPGNYSIYTVAFGCMLLYMVIYLCYYMMAYIGCKRSLDLK</sequence>
<dbReference type="GO" id="GO:0055085">
    <property type="term" value="P:transmembrane transport"/>
    <property type="evidence" value="ECO:0007669"/>
    <property type="project" value="UniProtKB-UniRule"/>
</dbReference>
<dbReference type="PIRSF" id="PIRSF018968">
    <property type="entry name" value="ABC_permease_BceB"/>
    <property type="match status" value="1"/>
</dbReference>
<keyword evidence="5 6" id="KW-0472">Membrane</keyword>
<keyword evidence="3 6" id="KW-0812">Transmembrane</keyword>
<organism evidence="8 9">
    <name type="scientific">[Eubacterium] hominis</name>
    <dbReference type="NCBI Taxonomy" id="2764325"/>
    <lineage>
        <taxon>Bacteria</taxon>
        <taxon>Bacillati</taxon>
        <taxon>Bacillota</taxon>
        <taxon>Erysipelotrichia</taxon>
        <taxon>Erysipelotrichales</taxon>
        <taxon>Erysipelotrichaceae</taxon>
        <taxon>Amedibacillus</taxon>
    </lineage>
</organism>
<evidence type="ECO:0000313" key="9">
    <source>
        <dbReference type="Proteomes" id="UP000515856"/>
    </source>
</evidence>
<feature type="transmembrane region" description="Helical" evidence="6">
    <location>
        <begin position="101"/>
        <end position="126"/>
    </location>
</feature>
<keyword evidence="2 6" id="KW-1003">Cell membrane</keyword>
<dbReference type="PANTHER" id="PTHR46795">
    <property type="entry name" value="ABC TRANSPORTER PERMEASE-RELATED-RELATED"/>
    <property type="match status" value="1"/>
</dbReference>
<feature type="transmembrane region" description="Helical" evidence="6">
    <location>
        <begin position="146"/>
        <end position="169"/>
    </location>
</feature>
<feature type="transmembrane region" description="Helical" evidence="6">
    <location>
        <begin position="198"/>
        <end position="218"/>
    </location>
</feature>
<reference evidence="8 9" key="1">
    <citation type="submission" date="2020-08" db="EMBL/GenBank/DDBJ databases">
        <authorList>
            <person name="Liu C."/>
            <person name="Sun Q."/>
        </authorList>
    </citation>
    <scope>NUCLEOTIDE SEQUENCE [LARGE SCALE GENOMIC DNA]</scope>
    <source>
        <strain evidence="8 9">NSJ-61</strain>
    </source>
</reference>
<evidence type="ECO:0000256" key="6">
    <source>
        <dbReference type="PIRNR" id="PIRNR018968"/>
    </source>
</evidence>
<keyword evidence="6" id="KW-0813">Transport</keyword>
<evidence type="ECO:0000256" key="5">
    <source>
        <dbReference type="ARBA" id="ARBA00023136"/>
    </source>
</evidence>
<comment type="similarity">
    <text evidence="6">Belongs to the ABC-4 integral membrane protein family.</text>
</comment>
<feature type="transmembrane region" description="Helical" evidence="6">
    <location>
        <begin position="54"/>
        <end position="80"/>
    </location>
</feature>
<dbReference type="GO" id="GO:0005886">
    <property type="term" value="C:plasma membrane"/>
    <property type="evidence" value="ECO:0007669"/>
    <property type="project" value="UniProtKB-SubCell"/>
</dbReference>
<dbReference type="Proteomes" id="UP000515856">
    <property type="component" value="Chromosome"/>
</dbReference>
<dbReference type="KEGG" id="ehn:H9Q80_01060"/>
<accession>A0A7G9GP48</accession>
<feature type="transmembrane region" description="Helical" evidence="6">
    <location>
        <begin position="17"/>
        <end position="34"/>
    </location>
</feature>
<feature type="transmembrane region" description="Helical" evidence="6">
    <location>
        <begin position="233"/>
        <end position="255"/>
    </location>
</feature>
<feature type="domain" description="ABC3 transporter permease C-terminal" evidence="7">
    <location>
        <begin position="59"/>
        <end position="170"/>
    </location>
</feature>
<evidence type="ECO:0000256" key="1">
    <source>
        <dbReference type="ARBA" id="ARBA00004651"/>
    </source>
</evidence>
<protein>
    <submittedName>
        <fullName evidence="8">ABC transporter permease</fullName>
    </submittedName>
</protein>
<dbReference type="EMBL" id="CP060636">
    <property type="protein sequence ID" value="QNM12580.1"/>
    <property type="molecule type" value="Genomic_DNA"/>
</dbReference>
<feature type="transmembrane region" description="Helical" evidence="6">
    <location>
        <begin position="288"/>
        <end position="308"/>
    </location>
</feature>
<dbReference type="AlphaFoldDB" id="A0A7G9GP48"/>
<evidence type="ECO:0000313" key="8">
    <source>
        <dbReference type="EMBL" id="QNM12580.1"/>
    </source>
</evidence>
<evidence type="ECO:0000256" key="4">
    <source>
        <dbReference type="ARBA" id="ARBA00022989"/>
    </source>
</evidence>
<proteinExistence type="inferred from homology"/>
<evidence type="ECO:0000256" key="2">
    <source>
        <dbReference type="ARBA" id="ARBA00022475"/>
    </source>
</evidence>
<gene>
    <name evidence="8" type="ORF">H9Q80_01060</name>
</gene>
<feature type="transmembrane region" description="Helical" evidence="6">
    <location>
        <begin position="514"/>
        <end position="535"/>
    </location>
</feature>
<evidence type="ECO:0000256" key="3">
    <source>
        <dbReference type="ARBA" id="ARBA00022692"/>
    </source>
</evidence>
<name>A0A7G9GP48_9FIRM</name>
<keyword evidence="4 6" id="KW-1133">Transmembrane helix</keyword>
<dbReference type="Pfam" id="PF02687">
    <property type="entry name" value="FtsX"/>
    <property type="match status" value="1"/>
</dbReference>
<dbReference type="InterPro" id="IPR003838">
    <property type="entry name" value="ABC3_permease_C"/>
</dbReference>
<dbReference type="PANTHER" id="PTHR46795:SF3">
    <property type="entry name" value="ABC TRANSPORTER PERMEASE"/>
    <property type="match status" value="1"/>
</dbReference>